<evidence type="ECO:0000256" key="2">
    <source>
        <dbReference type="ARBA" id="ARBA00013161"/>
    </source>
</evidence>
<evidence type="ECO:0000256" key="3">
    <source>
        <dbReference type="ARBA" id="ARBA00022598"/>
    </source>
</evidence>
<evidence type="ECO:0000256" key="4">
    <source>
        <dbReference type="ARBA" id="ARBA00022741"/>
    </source>
</evidence>
<dbReference type="KEGG" id="nml:Namu_1781"/>
<keyword evidence="4 10" id="KW-0547">Nucleotide-binding</keyword>
<dbReference type="InParanoid" id="C8XGI8"/>
<evidence type="ECO:0000313" key="11">
    <source>
        <dbReference type="EMBL" id="ACV78171.1"/>
    </source>
</evidence>
<dbReference type="GO" id="GO:0005737">
    <property type="term" value="C:cytoplasm"/>
    <property type="evidence" value="ECO:0007669"/>
    <property type="project" value="UniProtKB-UniRule"/>
</dbReference>
<dbReference type="PANTHER" id="PTHR43766">
    <property type="entry name" value="TRYPTOPHAN--TRNA LIGASE, MITOCHONDRIAL"/>
    <property type="match status" value="1"/>
</dbReference>
<dbReference type="Gene3D" id="3.40.50.620">
    <property type="entry name" value="HUPs"/>
    <property type="match status" value="1"/>
</dbReference>
<dbReference type="InterPro" id="IPR002305">
    <property type="entry name" value="aa-tRNA-synth_Ic"/>
</dbReference>
<sequence length="351" mass="37791">MTAVLTPTDVHRAPEPLEQRIRRHPHTFRVLSGDRPTGALHLGHYLGTLRNRVQLQNLGVPVVVVIADYQVITDRSDLGPVRDRVRTLVAEYLAAGLDPARSVIFPHSAVAALNQLMLPFLSLVTDAELRRNPTVKAEALASRRPLGGLLLTYPVHQAADILGVGGTVVPVGRDQLPHLELTRVIARRFNERYGPVFALPEPLLSGTPNLLGTDGAKMSKTRGNTIALGDTADRTAAIVRAAQTDSTRRITFEPTSRPQVANLLAIIGEITGRDPAAVADEIGDGGAAELKRQAIETINEELAPLRRRRAELLADPVQLDGVLLDGIAAATAVAGDTLARVRSAMGMDYLR</sequence>
<gene>
    <name evidence="11" type="ordered locus">Namu_1781</name>
</gene>
<evidence type="ECO:0000256" key="10">
    <source>
        <dbReference type="RuleBase" id="RU363036"/>
    </source>
</evidence>
<comment type="catalytic activity">
    <reaction evidence="8">
        <text>tRNA(Trp) + L-tryptophan + ATP = L-tryptophyl-tRNA(Trp) + AMP + diphosphate + H(+)</text>
        <dbReference type="Rhea" id="RHEA:24080"/>
        <dbReference type="Rhea" id="RHEA-COMP:9671"/>
        <dbReference type="Rhea" id="RHEA-COMP:9705"/>
        <dbReference type="ChEBI" id="CHEBI:15378"/>
        <dbReference type="ChEBI" id="CHEBI:30616"/>
        <dbReference type="ChEBI" id="CHEBI:33019"/>
        <dbReference type="ChEBI" id="CHEBI:57912"/>
        <dbReference type="ChEBI" id="CHEBI:78442"/>
        <dbReference type="ChEBI" id="CHEBI:78535"/>
        <dbReference type="ChEBI" id="CHEBI:456215"/>
        <dbReference type="EC" id="6.1.1.2"/>
    </reaction>
</comment>
<keyword evidence="12" id="KW-1185">Reference proteome</keyword>
<proteinExistence type="inferred from homology"/>
<dbReference type="PROSITE" id="PS00178">
    <property type="entry name" value="AA_TRNA_LIGASE_I"/>
    <property type="match status" value="1"/>
</dbReference>
<dbReference type="EMBL" id="CP001737">
    <property type="protein sequence ID" value="ACV78171.1"/>
    <property type="molecule type" value="Genomic_DNA"/>
</dbReference>
<evidence type="ECO:0000256" key="5">
    <source>
        <dbReference type="ARBA" id="ARBA00022840"/>
    </source>
</evidence>
<dbReference type="NCBIfam" id="TIGR00233">
    <property type="entry name" value="trpS"/>
    <property type="match status" value="1"/>
</dbReference>
<reference evidence="11 12" key="2">
    <citation type="journal article" date="2010" name="Stand. Genomic Sci.">
        <title>Complete genome sequence of Nakamurella multipartita type strain (Y-104).</title>
        <authorList>
            <person name="Tice H."/>
            <person name="Mayilraj S."/>
            <person name="Sims D."/>
            <person name="Lapidus A."/>
            <person name="Nolan M."/>
            <person name="Lucas S."/>
            <person name="Glavina Del Rio T."/>
            <person name="Copeland A."/>
            <person name="Cheng J.F."/>
            <person name="Meincke L."/>
            <person name="Bruce D."/>
            <person name="Goodwin L."/>
            <person name="Pitluck S."/>
            <person name="Ivanova N."/>
            <person name="Mavromatis K."/>
            <person name="Ovchinnikova G."/>
            <person name="Pati A."/>
            <person name="Chen A."/>
            <person name="Palaniappan K."/>
            <person name="Land M."/>
            <person name="Hauser L."/>
            <person name="Chang Y.J."/>
            <person name="Jeffries C.D."/>
            <person name="Detter J.C."/>
            <person name="Brettin T."/>
            <person name="Rohde M."/>
            <person name="Goker M."/>
            <person name="Bristow J."/>
            <person name="Eisen J.A."/>
            <person name="Markowitz V."/>
            <person name="Hugenholtz P."/>
            <person name="Kyrpides N.C."/>
            <person name="Klenk H.P."/>
            <person name="Chen F."/>
        </authorList>
    </citation>
    <scope>NUCLEOTIDE SEQUENCE [LARGE SCALE GENOMIC DNA]</scope>
    <source>
        <strain evidence="12">ATCC 700099 / DSM 44233 / CIP 104796 / JCM 9543 / NBRC 105858 / Y-104</strain>
    </source>
</reference>
<keyword evidence="6 10" id="KW-0648">Protein biosynthesis</keyword>
<dbReference type="InterPro" id="IPR001412">
    <property type="entry name" value="aa-tRNA-synth_I_CS"/>
</dbReference>
<dbReference type="InterPro" id="IPR014729">
    <property type="entry name" value="Rossmann-like_a/b/a_fold"/>
</dbReference>
<dbReference type="eggNOG" id="COG0180">
    <property type="taxonomic scope" value="Bacteria"/>
</dbReference>
<evidence type="ECO:0000256" key="7">
    <source>
        <dbReference type="ARBA" id="ARBA00023146"/>
    </source>
</evidence>
<evidence type="ECO:0000256" key="9">
    <source>
        <dbReference type="NCBIfam" id="TIGR00233"/>
    </source>
</evidence>
<evidence type="ECO:0000256" key="8">
    <source>
        <dbReference type="ARBA" id="ARBA00049929"/>
    </source>
</evidence>
<dbReference type="InterPro" id="IPR050203">
    <property type="entry name" value="Trp-tRNA_synthetase"/>
</dbReference>
<dbReference type="InterPro" id="IPR002306">
    <property type="entry name" value="Trp-tRNA-ligase"/>
</dbReference>
<dbReference type="HOGENOM" id="CLU_029244_0_1_11"/>
<dbReference type="FunFam" id="1.10.240.10:FF:000005">
    <property type="entry name" value="Tryptophan--tRNA ligase"/>
    <property type="match status" value="1"/>
</dbReference>
<evidence type="ECO:0000256" key="6">
    <source>
        <dbReference type="ARBA" id="ARBA00022917"/>
    </source>
</evidence>
<organism evidence="11 12">
    <name type="scientific">Nakamurella multipartita (strain ATCC 700099 / DSM 44233 / CIP 104796 / JCM 9543 / NBRC 105858 / Y-104)</name>
    <name type="common">Microsphaera multipartita</name>
    <dbReference type="NCBI Taxonomy" id="479431"/>
    <lineage>
        <taxon>Bacteria</taxon>
        <taxon>Bacillati</taxon>
        <taxon>Actinomycetota</taxon>
        <taxon>Actinomycetes</taxon>
        <taxon>Nakamurellales</taxon>
        <taxon>Nakamurellaceae</taxon>
        <taxon>Nakamurella</taxon>
    </lineage>
</organism>
<evidence type="ECO:0000256" key="1">
    <source>
        <dbReference type="ARBA" id="ARBA00005594"/>
    </source>
</evidence>
<dbReference type="Proteomes" id="UP000002218">
    <property type="component" value="Chromosome"/>
</dbReference>
<dbReference type="GO" id="GO:0006436">
    <property type="term" value="P:tryptophanyl-tRNA aminoacylation"/>
    <property type="evidence" value="ECO:0007669"/>
    <property type="project" value="UniProtKB-UniRule"/>
</dbReference>
<dbReference type="GO" id="GO:0005524">
    <property type="term" value="F:ATP binding"/>
    <property type="evidence" value="ECO:0007669"/>
    <property type="project" value="UniProtKB-KW"/>
</dbReference>
<dbReference type="SUPFAM" id="SSF52374">
    <property type="entry name" value="Nucleotidylyl transferase"/>
    <property type="match status" value="1"/>
</dbReference>
<keyword evidence="7 10" id="KW-0030">Aminoacyl-tRNA synthetase</keyword>
<dbReference type="EC" id="6.1.1.2" evidence="2 9"/>
<keyword evidence="3 10" id="KW-0436">Ligase</keyword>
<dbReference type="RefSeq" id="WP_015747073.1">
    <property type="nucleotide sequence ID" value="NC_013235.1"/>
</dbReference>
<keyword evidence="5 10" id="KW-0067">ATP-binding</keyword>
<dbReference type="PRINTS" id="PR01039">
    <property type="entry name" value="TRNASYNTHTRP"/>
</dbReference>
<dbReference type="AlphaFoldDB" id="C8XGI8"/>
<accession>C8XGI8</accession>
<evidence type="ECO:0000313" key="12">
    <source>
        <dbReference type="Proteomes" id="UP000002218"/>
    </source>
</evidence>
<dbReference type="Pfam" id="PF00579">
    <property type="entry name" value="tRNA-synt_1b"/>
    <property type="match status" value="1"/>
</dbReference>
<protein>
    <recommendedName>
        <fullName evidence="2 9">Tryptophan--tRNA ligase</fullName>
        <ecNumber evidence="2 9">6.1.1.2</ecNumber>
    </recommendedName>
</protein>
<dbReference type="Gene3D" id="1.10.240.10">
    <property type="entry name" value="Tyrosyl-Transfer RNA Synthetase"/>
    <property type="match status" value="1"/>
</dbReference>
<dbReference type="STRING" id="479431.Namu_1781"/>
<dbReference type="GO" id="GO:0004830">
    <property type="term" value="F:tryptophan-tRNA ligase activity"/>
    <property type="evidence" value="ECO:0007669"/>
    <property type="project" value="UniProtKB-UniRule"/>
</dbReference>
<dbReference type="PANTHER" id="PTHR43766:SF1">
    <property type="entry name" value="TRYPTOPHAN--TRNA LIGASE, MITOCHONDRIAL"/>
    <property type="match status" value="1"/>
</dbReference>
<reference evidence="12" key="1">
    <citation type="submission" date="2009-09" db="EMBL/GenBank/DDBJ databases">
        <title>The complete genome of Nakamurella multipartita DSM 44233.</title>
        <authorList>
            <consortium name="US DOE Joint Genome Institute (JGI-PGF)"/>
            <person name="Lucas S."/>
            <person name="Copeland A."/>
            <person name="Lapidus A."/>
            <person name="Glavina del Rio T."/>
            <person name="Dalin E."/>
            <person name="Tice H."/>
            <person name="Bruce D."/>
            <person name="Goodwin L."/>
            <person name="Pitluck S."/>
            <person name="Kyrpides N."/>
            <person name="Mavromatis K."/>
            <person name="Ivanova N."/>
            <person name="Ovchinnikova G."/>
            <person name="Sims D."/>
            <person name="Meincke L."/>
            <person name="Brettin T."/>
            <person name="Detter J.C."/>
            <person name="Han C."/>
            <person name="Larimer F."/>
            <person name="Land M."/>
            <person name="Hauser L."/>
            <person name="Markowitz V."/>
            <person name="Cheng J.-F."/>
            <person name="Hugenholtz P."/>
            <person name="Woyke T."/>
            <person name="Wu D."/>
            <person name="Klenk H.-P."/>
            <person name="Eisen J.A."/>
        </authorList>
    </citation>
    <scope>NUCLEOTIDE SEQUENCE [LARGE SCALE GENOMIC DNA]</scope>
    <source>
        <strain evidence="12">ATCC 700099 / DSM 44233 / CIP 104796 / JCM 9543 / NBRC 105858 / Y-104</strain>
    </source>
</reference>
<name>C8XGI8_NAKMY</name>
<comment type="similarity">
    <text evidence="1 10">Belongs to the class-I aminoacyl-tRNA synthetase family.</text>
</comment>